<feature type="domain" description="HTH merR-type" evidence="2">
    <location>
        <begin position="7"/>
        <end position="54"/>
    </location>
</feature>
<keyword evidence="1" id="KW-0472">Membrane</keyword>
<gene>
    <name evidence="3" type="ORF">UT08_C0019G0007</name>
</gene>
<dbReference type="InterPro" id="IPR009061">
    <property type="entry name" value="DNA-bd_dom_put_sf"/>
</dbReference>
<protein>
    <submittedName>
        <fullName evidence="3">Filamentous hemagglutinin family outer membrane protein</fullName>
    </submittedName>
</protein>
<evidence type="ECO:0000259" key="2">
    <source>
        <dbReference type="PROSITE" id="PS50937"/>
    </source>
</evidence>
<keyword evidence="1" id="KW-1133">Transmembrane helix</keyword>
<evidence type="ECO:0000313" key="4">
    <source>
        <dbReference type="Proteomes" id="UP000034081"/>
    </source>
</evidence>
<dbReference type="STRING" id="1618570.UT08_C0019G0007"/>
<dbReference type="GO" id="GO:0003677">
    <property type="term" value="F:DNA binding"/>
    <property type="evidence" value="ECO:0007669"/>
    <property type="project" value="InterPro"/>
</dbReference>
<dbReference type="AlphaFoldDB" id="A0A0G0KXD3"/>
<evidence type="ECO:0000313" key="3">
    <source>
        <dbReference type="EMBL" id="KKQ84313.1"/>
    </source>
</evidence>
<dbReference type="Pfam" id="PF00376">
    <property type="entry name" value="MerR"/>
    <property type="match status" value="1"/>
</dbReference>
<dbReference type="PROSITE" id="PS50937">
    <property type="entry name" value="HTH_MERR_2"/>
    <property type="match status" value="1"/>
</dbReference>
<dbReference type="PATRIC" id="fig|1618570.3.peg.1313"/>
<name>A0A0G0KXD3_9BACT</name>
<accession>A0A0G0KXD3</accession>
<dbReference type="SMART" id="SM00422">
    <property type="entry name" value="HTH_MERR"/>
    <property type="match status" value="1"/>
</dbReference>
<dbReference type="CDD" id="cd04762">
    <property type="entry name" value="HTH_MerR-trunc"/>
    <property type="match status" value="1"/>
</dbReference>
<organism evidence="3 4">
    <name type="scientific">Candidatus Woesebacteria bacterium GW2011_GWB1_38_8</name>
    <dbReference type="NCBI Taxonomy" id="1618570"/>
    <lineage>
        <taxon>Bacteria</taxon>
        <taxon>Candidatus Woeseibacteriota</taxon>
    </lineage>
</organism>
<comment type="caution">
    <text evidence="3">The sequence shown here is derived from an EMBL/GenBank/DDBJ whole genome shotgun (WGS) entry which is preliminary data.</text>
</comment>
<evidence type="ECO:0000256" key="1">
    <source>
        <dbReference type="SAM" id="Phobius"/>
    </source>
</evidence>
<keyword evidence="1" id="KW-0812">Transmembrane</keyword>
<reference evidence="3 4" key="1">
    <citation type="journal article" date="2015" name="Nature">
        <title>rRNA introns, odd ribosomes, and small enigmatic genomes across a large radiation of phyla.</title>
        <authorList>
            <person name="Brown C.T."/>
            <person name="Hug L.A."/>
            <person name="Thomas B.C."/>
            <person name="Sharon I."/>
            <person name="Castelle C.J."/>
            <person name="Singh A."/>
            <person name="Wilkins M.J."/>
            <person name="Williams K.H."/>
            <person name="Banfield J.F."/>
        </authorList>
    </citation>
    <scope>NUCLEOTIDE SEQUENCE [LARGE SCALE GENOMIC DNA]</scope>
</reference>
<dbReference type="SUPFAM" id="SSF46955">
    <property type="entry name" value="Putative DNA-binding domain"/>
    <property type="match status" value="1"/>
</dbReference>
<dbReference type="EMBL" id="LBVL01000019">
    <property type="protein sequence ID" value="KKQ84313.1"/>
    <property type="molecule type" value="Genomic_DNA"/>
</dbReference>
<dbReference type="Gene3D" id="1.10.1660.10">
    <property type="match status" value="1"/>
</dbReference>
<feature type="transmembrane region" description="Helical" evidence="1">
    <location>
        <begin position="112"/>
        <end position="130"/>
    </location>
</feature>
<dbReference type="GO" id="GO:0006355">
    <property type="term" value="P:regulation of DNA-templated transcription"/>
    <property type="evidence" value="ECO:0007669"/>
    <property type="project" value="InterPro"/>
</dbReference>
<sequence>MLYNQKLFTIEQAAQALSVSTKTLRRWEQKGVISPIRTIGGHRRYSLETLKTLKLKSKRPSYEFPLKINLFEQEQKLPEIYVPEKQKYFAEQATNEALSYVYKYTPRIYKKIFFICLVTLLTSITLYEIVQKTKFAPVISLFENLKIESDESRLSDQVLPLKVLAASSMQNVQLRVFTQSIFEQDASFRATIDVDKDATIGGILILEGNTINSTDDILINPGGGGVSIGTETASIDLEGGDLFVSDELEVAGNLIGGQDADIAGDVSAGSLTINAETFTDLTGSGLTNSAGALTTTIGTSVESSEISDNTIQEVDLYVSNSPTNTYVLTYNSSSGGFTWAADQTGSGSLWTDGGAITYLTSTTDDLAIGGTTSSAPFFFDVSSGDLTITGILAVNGDQITSDGATLTINAGGNVDIQDTLNVNTLTTDTGGVTIVSGQDLTIGTIGLNDAGSGPTTSGAFLIGTFGEFDNSTSTNVQDVLDDLDAAIAGGATGDITAVGDILTGAAFTETAGDDGNSIWFEGTTNDTNELELTAADVSDDITTVTLPAITGTLASLAGTQIFTGAKTFNDFAVADTDISFSGASTTFTVTGALTLTPGGTGDV</sequence>
<proteinExistence type="predicted"/>
<dbReference type="Proteomes" id="UP000034081">
    <property type="component" value="Unassembled WGS sequence"/>
</dbReference>
<dbReference type="InterPro" id="IPR000551">
    <property type="entry name" value="MerR-type_HTH_dom"/>
</dbReference>